<feature type="compositionally biased region" description="Basic and acidic residues" evidence="1">
    <location>
        <begin position="43"/>
        <end position="52"/>
    </location>
</feature>
<dbReference type="CDD" id="cd22160">
    <property type="entry name" value="F-box_AtFBL13-like"/>
    <property type="match status" value="1"/>
</dbReference>
<dbReference type="InterPro" id="IPR053781">
    <property type="entry name" value="F-box_AtFBL13-like"/>
</dbReference>
<dbReference type="InterPro" id="IPR006566">
    <property type="entry name" value="FBD"/>
</dbReference>
<dbReference type="OrthoDB" id="612216at2759"/>
<dbReference type="Pfam" id="PF24758">
    <property type="entry name" value="LRR_At5g56370"/>
    <property type="match status" value="1"/>
</dbReference>
<dbReference type="PANTHER" id="PTHR31900">
    <property type="entry name" value="F-BOX/RNI SUPERFAMILY PROTEIN-RELATED"/>
    <property type="match status" value="1"/>
</dbReference>
<evidence type="ECO:0000259" key="4">
    <source>
        <dbReference type="Pfam" id="PF24758"/>
    </source>
</evidence>
<sequence length="482" mass="53987">MDSSKPKRHKPPNSPPIVDQTPQNDPNNDGNENPIVDKTLVSNDDHNPDDRISSLPDPILCDIISKLPTRTAVATTVLSTKWKHLFASIPNLSLRIDDAVPNNDQPSPNFPSFMSHLLTVTLRDAGLSEFVLHCNHDYGNARIDSWVSAVLGFDVTRLAIFFAAENTGVSTPSIFNSTTLVSLSWSQHFAVNVPGKVCLPNLKRLLLDFVRFPDGESFERVLDGCPVLEDLCCYSCEFEDIEILRICSGSLKLLMLNNCCPESEYEIEIDTPELELLLYDDDVATYYPVMNLKTLVKAHVDIGPSKTLVDEADVDELLHYDQNVAEFVGACCNVSFLYLSGTTVAGLSEDTGCFTRFQSGLVNNVPACLSLHLRSIYFGGFNGEQDGMELVCYFLTYAQVLTKMEFNFCSSMPLEKQLSTWTKLLLLQSYSKNCKMDFPHEVKDDIVNFCEMDGSQKLTQEYVGEHEMEIRRILDVVRRSSL</sequence>
<reference evidence="5 6" key="1">
    <citation type="journal article" date="2019" name="Genome Biol. Evol.">
        <title>The Rhododendron genome and chromosomal organization provide insight into shared whole-genome duplications across the heath family (Ericaceae).</title>
        <authorList>
            <person name="Soza V.L."/>
            <person name="Lindsley D."/>
            <person name="Waalkes A."/>
            <person name="Ramage E."/>
            <person name="Patwardhan R.P."/>
            <person name="Burton J.N."/>
            <person name="Adey A."/>
            <person name="Kumar A."/>
            <person name="Qiu R."/>
            <person name="Shendure J."/>
            <person name="Hall B."/>
        </authorList>
    </citation>
    <scope>NUCLEOTIDE SEQUENCE [LARGE SCALE GENOMIC DNA]</scope>
    <source>
        <strain evidence="5">RSF 1966-606</strain>
    </source>
</reference>
<accession>A0A6A4LUV3</accession>
<feature type="domain" description="F-box/LRR-repeat protein 15/At3g58940/PEG3-like LRR" evidence="4">
    <location>
        <begin position="144"/>
        <end position="281"/>
    </location>
</feature>
<feature type="domain" description="FBD" evidence="3">
    <location>
        <begin position="364"/>
        <end position="406"/>
    </location>
</feature>
<evidence type="ECO:0000313" key="5">
    <source>
        <dbReference type="EMBL" id="KAE9458217.1"/>
    </source>
</evidence>
<dbReference type="SUPFAM" id="SSF81383">
    <property type="entry name" value="F-box domain"/>
    <property type="match status" value="1"/>
</dbReference>
<dbReference type="InterPro" id="IPR050232">
    <property type="entry name" value="FBL13/AtMIF1-like"/>
</dbReference>
<evidence type="ECO:0008006" key="7">
    <source>
        <dbReference type="Google" id="ProtNLM"/>
    </source>
</evidence>
<evidence type="ECO:0000259" key="2">
    <source>
        <dbReference type="Pfam" id="PF00646"/>
    </source>
</evidence>
<dbReference type="AlphaFoldDB" id="A0A6A4LUV3"/>
<protein>
    <recommendedName>
        <fullName evidence="7">F-box domain-containing protein</fullName>
    </recommendedName>
</protein>
<evidence type="ECO:0000256" key="1">
    <source>
        <dbReference type="SAM" id="MobiDB-lite"/>
    </source>
</evidence>
<dbReference type="Pfam" id="PF00646">
    <property type="entry name" value="F-box"/>
    <property type="match status" value="1"/>
</dbReference>
<dbReference type="InterPro" id="IPR036047">
    <property type="entry name" value="F-box-like_dom_sf"/>
</dbReference>
<dbReference type="Proteomes" id="UP000428333">
    <property type="component" value="Linkage Group LG06"/>
</dbReference>
<proteinExistence type="predicted"/>
<evidence type="ECO:0000313" key="6">
    <source>
        <dbReference type="Proteomes" id="UP000428333"/>
    </source>
</evidence>
<dbReference type="SUPFAM" id="SSF52058">
    <property type="entry name" value="L domain-like"/>
    <property type="match status" value="1"/>
</dbReference>
<dbReference type="Pfam" id="PF08387">
    <property type="entry name" value="FBD"/>
    <property type="match status" value="1"/>
</dbReference>
<feature type="region of interest" description="Disordered" evidence="1">
    <location>
        <begin position="1"/>
        <end position="53"/>
    </location>
</feature>
<dbReference type="EMBL" id="QEFC01001426">
    <property type="protein sequence ID" value="KAE9458217.1"/>
    <property type="molecule type" value="Genomic_DNA"/>
</dbReference>
<feature type="domain" description="F-box" evidence="2">
    <location>
        <begin position="52"/>
        <end position="90"/>
    </location>
</feature>
<evidence type="ECO:0000259" key="3">
    <source>
        <dbReference type="Pfam" id="PF08387"/>
    </source>
</evidence>
<gene>
    <name evidence="5" type="ORF">C3L33_09882</name>
</gene>
<organism evidence="5 6">
    <name type="scientific">Rhododendron williamsianum</name>
    <dbReference type="NCBI Taxonomy" id="262921"/>
    <lineage>
        <taxon>Eukaryota</taxon>
        <taxon>Viridiplantae</taxon>
        <taxon>Streptophyta</taxon>
        <taxon>Embryophyta</taxon>
        <taxon>Tracheophyta</taxon>
        <taxon>Spermatophyta</taxon>
        <taxon>Magnoliopsida</taxon>
        <taxon>eudicotyledons</taxon>
        <taxon>Gunneridae</taxon>
        <taxon>Pentapetalae</taxon>
        <taxon>asterids</taxon>
        <taxon>Ericales</taxon>
        <taxon>Ericaceae</taxon>
        <taxon>Ericoideae</taxon>
        <taxon>Rhodoreae</taxon>
        <taxon>Rhododendron</taxon>
    </lineage>
</organism>
<comment type="caution">
    <text evidence="5">The sequence shown here is derived from an EMBL/GenBank/DDBJ whole genome shotgun (WGS) entry which is preliminary data.</text>
</comment>
<keyword evidence="6" id="KW-1185">Reference proteome</keyword>
<feature type="compositionally biased region" description="Polar residues" evidence="1">
    <location>
        <begin position="20"/>
        <end position="31"/>
    </location>
</feature>
<feature type="compositionally biased region" description="Basic residues" evidence="1">
    <location>
        <begin position="1"/>
        <end position="11"/>
    </location>
</feature>
<dbReference type="InterPro" id="IPR055411">
    <property type="entry name" value="LRR_FXL15/At3g58940/PEG3-like"/>
</dbReference>
<name>A0A6A4LUV3_9ERIC</name>
<dbReference type="InterPro" id="IPR001810">
    <property type="entry name" value="F-box_dom"/>
</dbReference>
<feature type="non-terminal residue" evidence="5">
    <location>
        <position position="1"/>
    </location>
</feature>
<dbReference type="PANTHER" id="PTHR31900:SF34">
    <property type="entry name" value="EMB|CAB62440.1-RELATED"/>
    <property type="match status" value="1"/>
</dbReference>